<dbReference type="EMBL" id="CP092625">
    <property type="protein sequence ID" value="UMM44253.1"/>
    <property type="molecule type" value="Genomic_DNA"/>
</dbReference>
<dbReference type="Proteomes" id="UP000829354">
    <property type="component" value="Chromosome X"/>
</dbReference>
<evidence type="ECO:0000313" key="1">
    <source>
        <dbReference type="EMBL" id="UMM44253.1"/>
    </source>
</evidence>
<name>A0AAE9JVF5_CAEBR</name>
<reference evidence="1 2" key="1">
    <citation type="submission" date="2022-04" db="EMBL/GenBank/DDBJ databases">
        <title>Chromosome-level reference genomes for two strains of Caenorhabditis briggsae: an improved platform for comparative genomics.</title>
        <authorList>
            <person name="Stevens L."/>
            <person name="Andersen E."/>
        </authorList>
    </citation>
    <scope>NUCLEOTIDE SEQUENCE [LARGE SCALE GENOMIC DNA]</scope>
    <source>
        <strain evidence="1">VX34</strain>
        <tissue evidence="1">Whole-organism</tissue>
    </source>
</reference>
<dbReference type="AlphaFoldDB" id="A0AAE9JVF5"/>
<sequence length="95" mass="11708">MISTIYIIRSSNQRRRISSDVIKSFDDQKGLKHYWRHLISKNRKRRDYEFKPIGRQNQNVTSAMIYARITVRRFSLWSLFWITRRIEFILDNKKN</sequence>
<accession>A0AAE9JVF5</accession>
<gene>
    <name evidence="1" type="ORF">L5515_019437</name>
</gene>
<evidence type="ECO:0000313" key="2">
    <source>
        <dbReference type="Proteomes" id="UP000829354"/>
    </source>
</evidence>
<proteinExistence type="predicted"/>
<keyword evidence="2" id="KW-1185">Reference proteome</keyword>
<organism evidence="1 2">
    <name type="scientific">Caenorhabditis briggsae</name>
    <dbReference type="NCBI Taxonomy" id="6238"/>
    <lineage>
        <taxon>Eukaryota</taxon>
        <taxon>Metazoa</taxon>
        <taxon>Ecdysozoa</taxon>
        <taxon>Nematoda</taxon>
        <taxon>Chromadorea</taxon>
        <taxon>Rhabditida</taxon>
        <taxon>Rhabditina</taxon>
        <taxon>Rhabditomorpha</taxon>
        <taxon>Rhabditoidea</taxon>
        <taxon>Rhabditidae</taxon>
        <taxon>Peloderinae</taxon>
        <taxon>Caenorhabditis</taxon>
    </lineage>
</organism>
<protein>
    <submittedName>
        <fullName evidence="1">Uncharacterized protein</fullName>
    </submittedName>
</protein>